<evidence type="ECO:0000313" key="1">
    <source>
        <dbReference type="EMBL" id="GFH12634.1"/>
    </source>
</evidence>
<proteinExistence type="predicted"/>
<protein>
    <submittedName>
        <fullName evidence="1">Uncharacterized protein</fullName>
    </submittedName>
</protein>
<comment type="caution">
    <text evidence="1">The sequence shown here is derived from an EMBL/GenBank/DDBJ whole genome shotgun (WGS) entry which is preliminary data.</text>
</comment>
<name>A0A699Z0U5_HAELA</name>
<reference evidence="1 2" key="1">
    <citation type="submission" date="2020-02" db="EMBL/GenBank/DDBJ databases">
        <title>Draft genome sequence of Haematococcus lacustris strain NIES-144.</title>
        <authorList>
            <person name="Morimoto D."/>
            <person name="Nakagawa S."/>
            <person name="Yoshida T."/>
            <person name="Sawayama S."/>
        </authorList>
    </citation>
    <scope>NUCLEOTIDE SEQUENCE [LARGE SCALE GENOMIC DNA]</scope>
    <source>
        <strain evidence="1 2">NIES-144</strain>
    </source>
</reference>
<dbReference type="AlphaFoldDB" id="A0A699Z0U5"/>
<feature type="non-terminal residue" evidence="1">
    <location>
        <position position="1"/>
    </location>
</feature>
<keyword evidence="2" id="KW-1185">Reference proteome</keyword>
<sequence>MASHLHMEHMEECMGGRRPGLAFDLAEYEQRMLAYDKEVEDELAAAEAALRSLGASQPNSSQADLQVNVQEPVVPALKAGCLDNAAEAAEAAPPRS</sequence>
<dbReference type="EMBL" id="BLLF01000524">
    <property type="protein sequence ID" value="GFH12634.1"/>
    <property type="molecule type" value="Genomic_DNA"/>
</dbReference>
<evidence type="ECO:0000313" key="2">
    <source>
        <dbReference type="Proteomes" id="UP000485058"/>
    </source>
</evidence>
<gene>
    <name evidence="1" type="ORF">HaLaN_08355</name>
</gene>
<organism evidence="1 2">
    <name type="scientific">Haematococcus lacustris</name>
    <name type="common">Green alga</name>
    <name type="synonym">Haematococcus pluvialis</name>
    <dbReference type="NCBI Taxonomy" id="44745"/>
    <lineage>
        <taxon>Eukaryota</taxon>
        <taxon>Viridiplantae</taxon>
        <taxon>Chlorophyta</taxon>
        <taxon>core chlorophytes</taxon>
        <taxon>Chlorophyceae</taxon>
        <taxon>CS clade</taxon>
        <taxon>Chlamydomonadales</taxon>
        <taxon>Haematococcaceae</taxon>
        <taxon>Haematococcus</taxon>
    </lineage>
</organism>
<accession>A0A699Z0U5</accession>
<dbReference type="Proteomes" id="UP000485058">
    <property type="component" value="Unassembled WGS sequence"/>
</dbReference>